<dbReference type="Proteomes" id="UP000437380">
    <property type="component" value="Unassembled WGS sequence"/>
</dbReference>
<comment type="caution">
    <text evidence="1">The sequence shown here is derived from an EMBL/GenBank/DDBJ whole genome shotgun (WGS) entry which is preliminary data.</text>
</comment>
<dbReference type="Proteomes" id="UP000470952">
    <property type="component" value="Unassembled WGS sequence"/>
</dbReference>
<dbReference type="EMBL" id="WDAG01000019">
    <property type="protein sequence ID" value="KAB6658169.1"/>
    <property type="molecule type" value="Genomic_DNA"/>
</dbReference>
<evidence type="ECO:0000313" key="2">
    <source>
        <dbReference type="EMBL" id="KAB6691882.1"/>
    </source>
</evidence>
<evidence type="ECO:0000313" key="3">
    <source>
        <dbReference type="EMBL" id="KAB6698666.1"/>
    </source>
</evidence>
<evidence type="ECO:0000313" key="5">
    <source>
        <dbReference type="Proteomes" id="UP000470777"/>
    </source>
</evidence>
<evidence type="ECO:0000313" key="4">
    <source>
        <dbReference type="Proteomes" id="UP000437380"/>
    </source>
</evidence>
<organism evidence="1 6">
    <name type="scientific">Phocaeicola vulgatus</name>
    <name type="common">Bacteroides vulgatus</name>
    <dbReference type="NCBI Taxonomy" id="821"/>
    <lineage>
        <taxon>Bacteria</taxon>
        <taxon>Pseudomonadati</taxon>
        <taxon>Bacteroidota</taxon>
        <taxon>Bacteroidia</taxon>
        <taxon>Bacteroidales</taxon>
        <taxon>Bacteroidaceae</taxon>
        <taxon>Phocaeicola</taxon>
    </lineage>
</organism>
<gene>
    <name evidence="3" type="ORF">GAY17_14140</name>
    <name evidence="1" type="ORF">GAZ76_15380</name>
    <name evidence="2" type="ORF">GAZ92_13075</name>
</gene>
<evidence type="ECO:0000313" key="6">
    <source>
        <dbReference type="Proteomes" id="UP000470952"/>
    </source>
</evidence>
<dbReference type="Proteomes" id="UP000470777">
    <property type="component" value="Unassembled WGS sequence"/>
</dbReference>
<name>A0A6I1BKC9_PHOVU</name>
<reference evidence="4 5" key="1">
    <citation type="journal article" date="2019" name="Nat. Med.">
        <title>A library of human gut bacterial isolates paired with longitudinal multiomics data enables mechanistic microbiome research.</title>
        <authorList>
            <person name="Poyet M."/>
            <person name="Groussin M."/>
            <person name="Gibbons S.M."/>
            <person name="Avila-Pacheco J."/>
            <person name="Jiang X."/>
            <person name="Kearney S.M."/>
            <person name="Perrotta A.R."/>
            <person name="Berdy B."/>
            <person name="Zhao S."/>
            <person name="Lieberman T.D."/>
            <person name="Swanson P.K."/>
            <person name="Smith M."/>
            <person name="Roesemann S."/>
            <person name="Alexander J.E."/>
            <person name="Rich S.A."/>
            <person name="Livny J."/>
            <person name="Vlamakis H."/>
            <person name="Clish C."/>
            <person name="Bullock K."/>
            <person name="Deik A."/>
            <person name="Scott J."/>
            <person name="Pierce K.A."/>
            <person name="Xavier R.J."/>
            <person name="Alm E.J."/>
        </authorList>
    </citation>
    <scope>NUCLEOTIDE SEQUENCE [LARGE SCALE GENOMIC DNA]</scope>
    <source>
        <strain evidence="3 4">BIOML-A82</strain>
        <strain evidence="2 5">BIOML-A85</strain>
        <strain evidence="1 6">BIOML-A93</strain>
    </source>
</reference>
<accession>A0A6I1BKC9</accession>
<dbReference type="EMBL" id="WCZY01000017">
    <property type="protein sequence ID" value="KAB6691882.1"/>
    <property type="molecule type" value="Genomic_DNA"/>
</dbReference>
<sequence>MGEMLRKGWPKNATSCHDNAKCCHATAKRYNLGKSHFPLQAEWLARRTACPFARLMAADRTKKRMYNK</sequence>
<evidence type="ECO:0000313" key="1">
    <source>
        <dbReference type="EMBL" id="KAB6658169.1"/>
    </source>
</evidence>
<dbReference type="AlphaFoldDB" id="A0A6I1BKC9"/>
<dbReference type="EMBL" id="WCZV01000018">
    <property type="protein sequence ID" value="KAB6698666.1"/>
    <property type="molecule type" value="Genomic_DNA"/>
</dbReference>
<proteinExistence type="predicted"/>
<protein>
    <submittedName>
        <fullName evidence="1">Uncharacterized protein</fullName>
    </submittedName>
</protein>